<dbReference type="GO" id="GO:0004803">
    <property type="term" value="F:transposase activity"/>
    <property type="evidence" value="ECO:0007669"/>
    <property type="project" value="InterPro"/>
</dbReference>
<dbReference type="Gene3D" id="1.10.10.60">
    <property type="entry name" value="Homeodomain-like"/>
    <property type="match status" value="1"/>
</dbReference>
<dbReference type="AlphaFoldDB" id="A0A517MJX7"/>
<dbReference type="KEGG" id="rml:FF011L_38710"/>
<protein>
    <submittedName>
        <fullName evidence="2">Transposase</fullName>
    </submittedName>
</protein>
<dbReference type="SUPFAM" id="SSF46689">
    <property type="entry name" value="Homeodomain-like"/>
    <property type="match status" value="1"/>
</dbReference>
<dbReference type="GO" id="GO:0006313">
    <property type="term" value="P:DNA transposition"/>
    <property type="evidence" value="ECO:0007669"/>
    <property type="project" value="InterPro"/>
</dbReference>
<dbReference type="InterPro" id="IPR009057">
    <property type="entry name" value="Homeodomain-like_sf"/>
</dbReference>
<evidence type="ECO:0000313" key="2">
    <source>
        <dbReference type="EMBL" id="QDS95087.1"/>
    </source>
</evidence>
<accession>A0A517MJX7</accession>
<proteinExistence type="predicted"/>
<sequence length="96" mass="11121">MSERRTFSREFKLAAVKKVIEQGLSYSQVGKDLGVRDSMIRSWKKAFEKDGTLDAEVASSSSVESELKRLREENRQLKMERDILKKATMFFAKENN</sequence>
<evidence type="ECO:0000313" key="3">
    <source>
        <dbReference type="Proteomes" id="UP000320672"/>
    </source>
</evidence>
<organism evidence="2 3">
    <name type="scientific">Roseimaritima multifibrata</name>
    <dbReference type="NCBI Taxonomy" id="1930274"/>
    <lineage>
        <taxon>Bacteria</taxon>
        <taxon>Pseudomonadati</taxon>
        <taxon>Planctomycetota</taxon>
        <taxon>Planctomycetia</taxon>
        <taxon>Pirellulales</taxon>
        <taxon>Pirellulaceae</taxon>
        <taxon>Roseimaritima</taxon>
    </lineage>
</organism>
<dbReference type="Pfam" id="PF01527">
    <property type="entry name" value="HTH_Tnp_1"/>
    <property type="match status" value="1"/>
</dbReference>
<dbReference type="PANTHER" id="PTHR33215">
    <property type="entry name" value="PROTEIN DISTAL ANTENNA"/>
    <property type="match status" value="1"/>
</dbReference>
<reference evidence="2 3" key="1">
    <citation type="submission" date="2019-02" db="EMBL/GenBank/DDBJ databases">
        <title>Deep-cultivation of Planctomycetes and their phenomic and genomic characterization uncovers novel biology.</title>
        <authorList>
            <person name="Wiegand S."/>
            <person name="Jogler M."/>
            <person name="Boedeker C."/>
            <person name="Pinto D."/>
            <person name="Vollmers J."/>
            <person name="Rivas-Marin E."/>
            <person name="Kohn T."/>
            <person name="Peeters S.H."/>
            <person name="Heuer A."/>
            <person name="Rast P."/>
            <person name="Oberbeckmann S."/>
            <person name="Bunk B."/>
            <person name="Jeske O."/>
            <person name="Meyerdierks A."/>
            <person name="Storesund J.E."/>
            <person name="Kallscheuer N."/>
            <person name="Luecker S."/>
            <person name="Lage O.M."/>
            <person name="Pohl T."/>
            <person name="Merkel B.J."/>
            <person name="Hornburger P."/>
            <person name="Mueller R.-W."/>
            <person name="Bruemmer F."/>
            <person name="Labrenz M."/>
            <person name="Spormann A.M."/>
            <person name="Op den Camp H."/>
            <person name="Overmann J."/>
            <person name="Amann R."/>
            <person name="Jetten M.S.M."/>
            <person name="Mascher T."/>
            <person name="Medema M.H."/>
            <person name="Devos D.P."/>
            <person name="Kaster A.-K."/>
            <person name="Ovreas L."/>
            <person name="Rohde M."/>
            <person name="Galperin M.Y."/>
            <person name="Jogler C."/>
        </authorList>
    </citation>
    <scope>NUCLEOTIDE SEQUENCE [LARGE SCALE GENOMIC DNA]</scope>
    <source>
        <strain evidence="2 3">FF011L</strain>
    </source>
</reference>
<dbReference type="GO" id="GO:0003677">
    <property type="term" value="F:DNA binding"/>
    <property type="evidence" value="ECO:0007669"/>
    <property type="project" value="InterPro"/>
</dbReference>
<keyword evidence="3" id="KW-1185">Reference proteome</keyword>
<dbReference type="InterPro" id="IPR051839">
    <property type="entry name" value="RD_transcriptional_regulator"/>
</dbReference>
<dbReference type="InterPro" id="IPR002514">
    <property type="entry name" value="Transposase_8"/>
</dbReference>
<name>A0A517MJX7_9BACT</name>
<gene>
    <name evidence="2" type="ORF">FF011L_38710</name>
</gene>
<evidence type="ECO:0000256" key="1">
    <source>
        <dbReference type="SAM" id="Coils"/>
    </source>
</evidence>
<dbReference type="EMBL" id="CP036262">
    <property type="protein sequence ID" value="QDS95087.1"/>
    <property type="molecule type" value="Genomic_DNA"/>
</dbReference>
<dbReference type="Proteomes" id="UP000320672">
    <property type="component" value="Chromosome"/>
</dbReference>
<dbReference type="PANTHER" id="PTHR33215:SF13">
    <property type="entry name" value="PROTEIN DISTAL ANTENNA"/>
    <property type="match status" value="1"/>
</dbReference>
<feature type="coiled-coil region" evidence="1">
    <location>
        <begin position="60"/>
        <end position="87"/>
    </location>
</feature>
<keyword evidence="1" id="KW-0175">Coiled coil</keyword>